<protein>
    <submittedName>
        <fullName evidence="2">Uncharacterized protein</fullName>
    </submittedName>
</protein>
<gene>
    <name evidence="2" type="ORF">HYFRA_00004924</name>
</gene>
<keyword evidence="3" id="KW-1185">Reference proteome</keyword>
<dbReference type="EMBL" id="CAJVRL010000002">
    <property type="protein sequence ID" value="CAG8949299.1"/>
    <property type="molecule type" value="Genomic_DNA"/>
</dbReference>
<comment type="caution">
    <text evidence="2">The sequence shown here is derived from an EMBL/GenBank/DDBJ whole genome shotgun (WGS) entry which is preliminary data.</text>
</comment>
<reference evidence="2" key="1">
    <citation type="submission" date="2021-07" db="EMBL/GenBank/DDBJ databases">
        <authorList>
            <person name="Durling M."/>
        </authorList>
    </citation>
    <scope>NUCLEOTIDE SEQUENCE</scope>
</reference>
<dbReference type="Proteomes" id="UP000696280">
    <property type="component" value="Unassembled WGS sequence"/>
</dbReference>
<evidence type="ECO:0000313" key="3">
    <source>
        <dbReference type="Proteomes" id="UP000696280"/>
    </source>
</evidence>
<feature type="region of interest" description="Disordered" evidence="1">
    <location>
        <begin position="1"/>
        <end position="20"/>
    </location>
</feature>
<organism evidence="2 3">
    <name type="scientific">Hymenoscyphus fraxineus</name>
    <dbReference type="NCBI Taxonomy" id="746836"/>
    <lineage>
        <taxon>Eukaryota</taxon>
        <taxon>Fungi</taxon>
        <taxon>Dikarya</taxon>
        <taxon>Ascomycota</taxon>
        <taxon>Pezizomycotina</taxon>
        <taxon>Leotiomycetes</taxon>
        <taxon>Helotiales</taxon>
        <taxon>Helotiaceae</taxon>
        <taxon>Hymenoscyphus</taxon>
    </lineage>
</organism>
<proteinExistence type="predicted"/>
<accession>A0A9N9KL59</accession>
<evidence type="ECO:0000313" key="2">
    <source>
        <dbReference type="EMBL" id="CAG8949299.1"/>
    </source>
</evidence>
<name>A0A9N9KL59_9HELO</name>
<dbReference type="AlphaFoldDB" id="A0A9N9KL59"/>
<evidence type="ECO:0000256" key="1">
    <source>
        <dbReference type="SAM" id="MobiDB-lite"/>
    </source>
</evidence>
<sequence>MYGDSIPNGHSKDNPIAAPISSGTFLPEKSALTKIPGLPVALRNSGYFRASLGLDLVVAANVTDDISSDEE</sequence>